<organism evidence="2 3">
    <name type="scientific">Oryza meyeriana var. granulata</name>
    <dbReference type="NCBI Taxonomy" id="110450"/>
    <lineage>
        <taxon>Eukaryota</taxon>
        <taxon>Viridiplantae</taxon>
        <taxon>Streptophyta</taxon>
        <taxon>Embryophyta</taxon>
        <taxon>Tracheophyta</taxon>
        <taxon>Spermatophyta</taxon>
        <taxon>Magnoliopsida</taxon>
        <taxon>Liliopsida</taxon>
        <taxon>Poales</taxon>
        <taxon>Poaceae</taxon>
        <taxon>BOP clade</taxon>
        <taxon>Oryzoideae</taxon>
        <taxon>Oryzeae</taxon>
        <taxon>Oryzinae</taxon>
        <taxon>Oryza</taxon>
        <taxon>Oryza meyeriana</taxon>
    </lineage>
</organism>
<evidence type="ECO:0000313" key="2">
    <source>
        <dbReference type="EMBL" id="KAF0896670.1"/>
    </source>
</evidence>
<gene>
    <name evidence="2" type="ORF">E2562_027015</name>
</gene>
<name>A0A6G1C935_9ORYZ</name>
<evidence type="ECO:0000313" key="3">
    <source>
        <dbReference type="Proteomes" id="UP000479710"/>
    </source>
</evidence>
<proteinExistence type="predicted"/>
<dbReference type="Proteomes" id="UP000479710">
    <property type="component" value="Unassembled WGS sequence"/>
</dbReference>
<protein>
    <recommendedName>
        <fullName evidence="4">DUF834 domain-containing protein</fullName>
    </recommendedName>
</protein>
<dbReference type="AlphaFoldDB" id="A0A6G1C935"/>
<feature type="region of interest" description="Disordered" evidence="1">
    <location>
        <begin position="1"/>
        <end position="145"/>
    </location>
</feature>
<feature type="compositionally biased region" description="Basic and acidic residues" evidence="1">
    <location>
        <begin position="55"/>
        <end position="72"/>
    </location>
</feature>
<dbReference type="EMBL" id="SPHZ02000010">
    <property type="protein sequence ID" value="KAF0896670.1"/>
    <property type="molecule type" value="Genomic_DNA"/>
</dbReference>
<accession>A0A6G1C935</accession>
<comment type="caution">
    <text evidence="2">The sequence shown here is derived from an EMBL/GenBank/DDBJ whole genome shotgun (WGS) entry which is preliminary data.</text>
</comment>
<reference evidence="2 3" key="1">
    <citation type="submission" date="2019-11" db="EMBL/GenBank/DDBJ databases">
        <title>Whole genome sequence of Oryza granulata.</title>
        <authorList>
            <person name="Li W."/>
        </authorList>
    </citation>
    <scope>NUCLEOTIDE SEQUENCE [LARGE SCALE GENOMIC DNA]</scope>
    <source>
        <strain evidence="3">cv. Menghai</strain>
        <tissue evidence="2">Leaf</tissue>
    </source>
</reference>
<evidence type="ECO:0008006" key="4">
    <source>
        <dbReference type="Google" id="ProtNLM"/>
    </source>
</evidence>
<feature type="compositionally biased region" description="Basic and acidic residues" evidence="1">
    <location>
        <begin position="102"/>
        <end position="123"/>
    </location>
</feature>
<feature type="compositionally biased region" description="Basic and acidic residues" evidence="1">
    <location>
        <begin position="22"/>
        <end position="37"/>
    </location>
</feature>
<evidence type="ECO:0000256" key="1">
    <source>
        <dbReference type="SAM" id="MobiDB-lite"/>
    </source>
</evidence>
<feature type="compositionally biased region" description="Gly residues" evidence="1">
    <location>
        <begin position="42"/>
        <end position="53"/>
    </location>
</feature>
<keyword evidence="3" id="KW-1185">Reference proteome</keyword>
<sequence length="145" mass="15170">MTGNVEKLGVESMAALAVPGRQRSEDGADGEGRHDAGSSRGWAGGEVVEGGEPGRATEEGEGPRSRSATGRERRGRRRGPRWRIGGGALSTVERSRSGSGLTDRRATWSFDRRQAEEGHEAARSRLPSNNVKVGGGGSGPVLHAA</sequence>